<accession>A0A7D5YII7</accession>
<evidence type="ECO:0000313" key="3">
    <source>
        <dbReference type="EMBL" id="QLI60491.1"/>
    </source>
</evidence>
<geneLocation type="plasmid" evidence="4">
    <name>paeca2</name>
</geneLocation>
<dbReference type="InterPro" id="IPR013229">
    <property type="entry name" value="PEGA"/>
</dbReference>
<feature type="chain" id="PRO_5031143252" evidence="1">
    <location>
        <begin position="20"/>
        <end position="124"/>
    </location>
</feature>
<reference evidence="3 4" key="1">
    <citation type="submission" date="2019-04" db="EMBL/GenBank/DDBJ databases">
        <title>Novel transposon Tn6433 variants accelerate the dissemination of tet(E) in Aeromonas under oxytetracycline stresses.</title>
        <authorList>
            <person name="Shi Y."/>
            <person name="Tian Z."/>
            <person name="Zhang Y."/>
            <person name="Zhang H."/>
            <person name="Yang M."/>
        </authorList>
    </citation>
    <scope>NUCLEOTIDE SEQUENCE [LARGE SCALE GENOMIC DNA]</scope>
    <source>
        <strain evidence="3 4">T25-39</strain>
        <plasmid evidence="4">paeca2</plasmid>
    </source>
</reference>
<protein>
    <submittedName>
        <fullName evidence="3">PEGA domain-containing protein</fullName>
    </submittedName>
</protein>
<feature type="domain" description="PEGA" evidence="2">
    <location>
        <begin position="26"/>
        <end position="88"/>
    </location>
</feature>
<dbReference type="Pfam" id="PF08308">
    <property type="entry name" value="PEGA"/>
    <property type="match status" value="1"/>
</dbReference>
<dbReference type="AlphaFoldDB" id="A0A7D5YII7"/>
<dbReference type="PROSITE" id="PS51257">
    <property type="entry name" value="PROKAR_LIPOPROTEIN"/>
    <property type="match status" value="1"/>
</dbReference>
<evidence type="ECO:0000313" key="4">
    <source>
        <dbReference type="Proteomes" id="UP000266778"/>
    </source>
</evidence>
<dbReference type="EMBL" id="CP039628">
    <property type="protein sequence ID" value="QLI60491.1"/>
    <property type="molecule type" value="Genomic_DNA"/>
</dbReference>
<sequence length="124" mass="13034">MKHIALALMMALVGGCATVVDGTSQQVSFTSSPAGASVYKVNGDLLGITPFTAELERDGDKQYVARKEGYAPQVVKLAYRKNGTTHANAVSPFTFVVADAVDVISGAQLELAPQVDFTMAPKAE</sequence>
<evidence type="ECO:0000256" key="1">
    <source>
        <dbReference type="SAM" id="SignalP"/>
    </source>
</evidence>
<keyword evidence="1" id="KW-0732">Signal</keyword>
<name>A0A7D5YII7_AERCA</name>
<proteinExistence type="predicted"/>
<feature type="signal peptide" evidence="1">
    <location>
        <begin position="1"/>
        <end position="19"/>
    </location>
</feature>
<organism evidence="3 4">
    <name type="scientific">Aeromonas caviae</name>
    <name type="common">Aeromonas punctata</name>
    <dbReference type="NCBI Taxonomy" id="648"/>
    <lineage>
        <taxon>Bacteria</taxon>
        <taxon>Pseudomonadati</taxon>
        <taxon>Pseudomonadota</taxon>
        <taxon>Gammaproteobacteria</taxon>
        <taxon>Aeromonadales</taxon>
        <taxon>Aeromonadaceae</taxon>
        <taxon>Aeromonas</taxon>
    </lineage>
</organism>
<dbReference type="Proteomes" id="UP000266778">
    <property type="component" value="Plasmid pAeca2"/>
</dbReference>
<evidence type="ECO:0000259" key="2">
    <source>
        <dbReference type="Pfam" id="PF08308"/>
    </source>
</evidence>
<gene>
    <name evidence="3" type="ORF">C1C91_23715</name>
</gene>
<keyword evidence="3" id="KW-0614">Plasmid</keyword>